<organism evidence="1 2">
    <name type="scientific">Nostoc sphaeroides CCNUC1</name>
    <dbReference type="NCBI Taxonomy" id="2653204"/>
    <lineage>
        <taxon>Bacteria</taxon>
        <taxon>Bacillati</taxon>
        <taxon>Cyanobacteriota</taxon>
        <taxon>Cyanophyceae</taxon>
        <taxon>Nostocales</taxon>
        <taxon>Nostocaceae</taxon>
        <taxon>Nostoc</taxon>
    </lineage>
</organism>
<dbReference type="KEGG" id="nsh:GXM_00276"/>
<protein>
    <submittedName>
        <fullName evidence="1">Uncharacterized protein</fullName>
    </submittedName>
</protein>
<reference evidence="1 2" key="1">
    <citation type="submission" date="2019-10" db="EMBL/GenBank/DDBJ databases">
        <title>Genomic and transcriptomic insights into the perfect genentic adaptation of a filamentous nitrogen-fixing cyanobacterium to rice fields.</title>
        <authorList>
            <person name="Chen Z."/>
        </authorList>
    </citation>
    <scope>NUCLEOTIDE SEQUENCE [LARGE SCALE GENOMIC DNA]</scope>
    <source>
        <strain evidence="1">CCNUC1</strain>
    </source>
</reference>
<evidence type="ECO:0000313" key="1">
    <source>
        <dbReference type="EMBL" id="QFS42803.1"/>
    </source>
</evidence>
<sequence length="45" mass="5261">MVFIYLYAYFLLHNLEWEIMVVELGAGDWGLGTGDWELEKILPNT</sequence>
<evidence type="ECO:0000313" key="2">
    <source>
        <dbReference type="Proteomes" id="UP000326678"/>
    </source>
</evidence>
<accession>A0A5P8VQT0</accession>
<dbReference type="Proteomes" id="UP000326678">
    <property type="component" value="Chromosome Gxm1"/>
</dbReference>
<dbReference type="AlphaFoldDB" id="A0A5P8VQT0"/>
<gene>
    <name evidence="1" type="ORF">GXM_00276</name>
</gene>
<dbReference type="EMBL" id="CP045226">
    <property type="protein sequence ID" value="QFS42803.1"/>
    <property type="molecule type" value="Genomic_DNA"/>
</dbReference>
<proteinExistence type="predicted"/>
<keyword evidence="2" id="KW-1185">Reference proteome</keyword>
<name>A0A5P8VQT0_9NOSO</name>